<organism evidence="1 2">
    <name type="scientific">Streptomyces cellulosae</name>
    <dbReference type="NCBI Taxonomy" id="1968"/>
    <lineage>
        <taxon>Bacteria</taxon>
        <taxon>Bacillati</taxon>
        <taxon>Actinomycetota</taxon>
        <taxon>Actinomycetes</taxon>
        <taxon>Kitasatosporales</taxon>
        <taxon>Streptomycetaceae</taxon>
        <taxon>Streptomyces</taxon>
    </lineage>
</organism>
<accession>A0ABW7YB37</accession>
<reference evidence="1 2" key="1">
    <citation type="submission" date="2024-10" db="EMBL/GenBank/DDBJ databases">
        <title>The Natural Products Discovery Center: Release of the First 8490 Sequenced Strains for Exploring Actinobacteria Biosynthetic Diversity.</title>
        <authorList>
            <person name="Kalkreuter E."/>
            <person name="Kautsar S.A."/>
            <person name="Yang D."/>
            <person name="Bader C.D."/>
            <person name="Teijaro C.N."/>
            <person name="Fluegel L."/>
            <person name="Davis C.M."/>
            <person name="Simpson J.R."/>
            <person name="Lauterbach L."/>
            <person name="Steele A.D."/>
            <person name="Gui C."/>
            <person name="Meng S."/>
            <person name="Li G."/>
            <person name="Viehrig K."/>
            <person name="Ye F."/>
            <person name="Su P."/>
            <person name="Kiefer A.F."/>
            <person name="Nichols A."/>
            <person name="Cepeda A.J."/>
            <person name="Yan W."/>
            <person name="Fan B."/>
            <person name="Jiang Y."/>
            <person name="Adhikari A."/>
            <person name="Zheng C.-J."/>
            <person name="Schuster L."/>
            <person name="Cowan T.M."/>
            <person name="Smanski M.J."/>
            <person name="Chevrette M.G."/>
            <person name="De Carvalho L.P.S."/>
            <person name="Shen B."/>
        </authorList>
    </citation>
    <scope>NUCLEOTIDE SEQUENCE [LARGE SCALE GENOMIC DNA]</scope>
    <source>
        <strain evidence="1 2">NPDC051599</strain>
    </source>
</reference>
<dbReference type="EMBL" id="JBITDC010000014">
    <property type="protein sequence ID" value="MFI5679123.1"/>
    <property type="molecule type" value="Genomic_DNA"/>
</dbReference>
<proteinExistence type="predicted"/>
<gene>
    <name evidence="1" type="ORF">ACIA8P_31545</name>
</gene>
<keyword evidence="2" id="KW-1185">Reference proteome</keyword>
<comment type="caution">
    <text evidence="1">The sequence shown here is derived from an EMBL/GenBank/DDBJ whole genome shotgun (WGS) entry which is preliminary data.</text>
</comment>
<evidence type="ECO:0000313" key="1">
    <source>
        <dbReference type="EMBL" id="MFI5679123.1"/>
    </source>
</evidence>
<dbReference type="RefSeq" id="WP_398659637.1">
    <property type="nucleotide sequence ID" value="NZ_JBITDC010000014.1"/>
</dbReference>
<sequence>MLPVRAFYMDIQSWALEEPQRWARWAAPCPIPPADLRGFGARRRRINERTADRVRQRQPLLPALVAHVEEHYSGRRVLFEAVRQAGPVEADELAGFARTVATGRCAAVVPRRPAGR</sequence>
<evidence type="ECO:0000313" key="2">
    <source>
        <dbReference type="Proteomes" id="UP001612415"/>
    </source>
</evidence>
<protein>
    <submittedName>
        <fullName evidence="1">Uncharacterized protein</fullName>
    </submittedName>
</protein>
<name>A0ABW7YB37_STRCE</name>
<dbReference type="Proteomes" id="UP001612415">
    <property type="component" value="Unassembled WGS sequence"/>
</dbReference>